<reference evidence="1" key="2">
    <citation type="submission" date="2023-04" db="EMBL/GenBank/DDBJ databases">
        <authorList>
            <person name="Sun J.-Q."/>
        </authorList>
    </citation>
    <scope>NUCLEOTIDE SEQUENCE</scope>
    <source>
        <strain evidence="1">CC-YY355</strain>
    </source>
</reference>
<keyword evidence="2" id="KW-1185">Reference proteome</keyword>
<dbReference type="EMBL" id="JARYGX010000021">
    <property type="protein sequence ID" value="MDH7453550.1"/>
    <property type="molecule type" value="Genomic_DNA"/>
</dbReference>
<evidence type="ECO:0008006" key="3">
    <source>
        <dbReference type="Google" id="ProtNLM"/>
    </source>
</evidence>
<evidence type="ECO:0000313" key="1">
    <source>
        <dbReference type="EMBL" id="MDH7453550.1"/>
    </source>
</evidence>
<proteinExistence type="predicted"/>
<sequence length="103" mass="10763">MAANSAGTAPRVTPLERTALLAAYGAPGHTLRRFGGGFVAAPPRAATTGTVQAPNVTKRMALRLQRADLVQLDDEYCPSYLTLTDEGVAIARELVEAANEAAP</sequence>
<organism evidence="1 2">
    <name type="scientific">Luteimonas composti</name>
    <dbReference type="NCBI Taxonomy" id="398257"/>
    <lineage>
        <taxon>Bacteria</taxon>
        <taxon>Pseudomonadati</taxon>
        <taxon>Pseudomonadota</taxon>
        <taxon>Gammaproteobacteria</taxon>
        <taxon>Lysobacterales</taxon>
        <taxon>Lysobacteraceae</taxon>
        <taxon>Luteimonas</taxon>
    </lineage>
</organism>
<comment type="caution">
    <text evidence="1">The sequence shown here is derived from an EMBL/GenBank/DDBJ whole genome shotgun (WGS) entry which is preliminary data.</text>
</comment>
<accession>A0ABT6MT84</accession>
<gene>
    <name evidence="1" type="ORF">QF205_10800</name>
</gene>
<reference evidence="1" key="1">
    <citation type="journal article" date="2007" name="Int. J. Syst. Evol. Microbiol.">
        <title>Luteimonas composti sp. nov., a moderately thermophilic bacterium isolated from food waste.</title>
        <authorList>
            <person name="Young C.C."/>
            <person name="Kampfer P."/>
            <person name="Chen W.M."/>
            <person name="Yen W.S."/>
            <person name="Arun A.B."/>
            <person name="Lai W.A."/>
            <person name="Shen F.T."/>
            <person name="Rekha P.D."/>
            <person name="Lin K.Y."/>
            <person name="Chou J.H."/>
        </authorList>
    </citation>
    <scope>NUCLEOTIDE SEQUENCE</scope>
    <source>
        <strain evidence="1">CC-YY355</strain>
    </source>
</reference>
<name>A0ABT6MT84_9GAMM</name>
<dbReference type="Proteomes" id="UP001160550">
    <property type="component" value="Unassembled WGS sequence"/>
</dbReference>
<protein>
    <recommendedName>
        <fullName evidence="3">MarR family transcriptional regulator</fullName>
    </recommendedName>
</protein>
<evidence type="ECO:0000313" key="2">
    <source>
        <dbReference type="Proteomes" id="UP001160550"/>
    </source>
</evidence>
<dbReference type="RefSeq" id="WP_280942769.1">
    <property type="nucleotide sequence ID" value="NZ_JARYGX010000021.1"/>
</dbReference>